<dbReference type="NCBIfam" id="TIGR02246">
    <property type="entry name" value="SgcJ/EcaC family oxidoreductase"/>
    <property type="match status" value="1"/>
</dbReference>
<dbReference type="InterPro" id="IPR032710">
    <property type="entry name" value="NTF2-like_dom_sf"/>
</dbReference>
<sequence>MSTDTHTESSAAAPEADMAAIVALTQKVVAAWAYNDAESFADVFVDDGTMILPGMYLKGRDAIHAYLVESFAGQYKGTQVTGRPLDLRLLSADSGILITQGGVLPAGHNEVPDEQSIRASWVVVKRDGEWRLAAYQNSHAQLKLPAPGGSASVQ</sequence>
<dbReference type="AlphaFoldDB" id="A0A221NTP1"/>
<feature type="domain" description="DUF4440" evidence="1">
    <location>
        <begin position="21"/>
        <end position="132"/>
    </location>
</feature>
<dbReference type="Gene3D" id="3.10.450.50">
    <property type="match status" value="1"/>
</dbReference>
<proteinExistence type="predicted"/>
<dbReference type="Pfam" id="PF14534">
    <property type="entry name" value="DUF4440"/>
    <property type="match status" value="1"/>
</dbReference>
<keyword evidence="3" id="KW-1185">Reference proteome</keyword>
<dbReference type="InterPro" id="IPR011944">
    <property type="entry name" value="Steroid_delta5-4_isomerase"/>
</dbReference>
<dbReference type="Proteomes" id="UP000031501">
    <property type="component" value="Chromosome"/>
</dbReference>
<dbReference type="OrthoDB" id="582586at2"/>
<dbReference type="RefSeq" id="WP_039657095.1">
    <property type="nucleotide sequence ID" value="NZ_CP021080.1"/>
</dbReference>
<evidence type="ECO:0000313" key="2">
    <source>
        <dbReference type="EMBL" id="ASN23282.1"/>
    </source>
</evidence>
<dbReference type="EMBL" id="CP022433">
    <property type="protein sequence ID" value="ASN23282.1"/>
    <property type="molecule type" value="Genomic_DNA"/>
</dbReference>
<dbReference type="InterPro" id="IPR027843">
    <property type="entry name" value="DUF4440"/>
</dbReference>
<dbReference type="STRING" id="1355015.LK06_002630"/>
<dbReference type="SUPFAM" id="SSF54427">
    <property type="entry name" value="NTF2-like"/>
    <property type="match status" value="1"/>
</dbReference>
<dbReference type="KEGG" id="splu:LK06_002630"/>
<gene>
    <name evidence="2" type="ORF">LK07_03715</name>
</gene>
<reference evidence="2 3" key="1">
    <citation type="submission" date="2017-07" db="EMBL/GenBank/DDBJ databases">
        <title>Genome sequence of Streptomyces pluripotens MUSC 137T.</title>
        <authorList>
            <person name="Ser H.-L."/>
            <person name="Lee L.-H."/>
        </authorList>
    </citation>
    <scope>NUCLEOTIDE SEQUENCE [LARGE SCALE GENOMIC DNA]</scope>
    <source>
        <strain evidence="2 3">MUSC 137</strain>
    </source>
</reference>
<organism evidence="2 3">
    <name type="scientific">Streptomyces pluripotens</name>
    <dbReference type="NCBI Taxonomy" id="1355015"/>
    <lineage>
        <taxon>Bacteria</taxon>
        <taxon>Bacillati</taxon>
        <taxon>Actinomycetota</taxon>
        <taxon>Actinomycetes</taxon>
        <taxon>Kitasatosporales</taxon>
        <taxon>Streptomycetaceae</taxon>
        <taxon>Streptomyces</taxon>
    </lineage>
</organism>
<accession>A0A221NTP1</accession>
<protein>
    <submittedName>
        <fullName evidence="2">DUF4440 domain-containing protein</fullName>
    </submittedName>
</protein>
<evidence type="ECO:0000313" key="3">
    <source>
        <dbReference type="Proteomes" id="UP000031501"/>
    </source>
</evidence>
<name>A0A221NTP1_9ACTN</name>
<evidence type="ECO:0000259" key="1">
    <source>
        <dbReference type="Pfam" id="PF14534"/>
    </source>
</evidence>